<dbReference type="GO" id="GO:0032259">
    <property type="term" value="P:methylation"/>
    <property type="evidence" value="ECO:0007669"/>
    <property type="project" value="UniProtKB-KW"/>
</dbReference>
<name>A8ZY60_DESOH</name>
<keyword evidence="4 12" id="KW-0489">Methyltransferase</keyword>
<evidence type="ECO:0000256" key="9">
    <source>
        <dbReference type="ARBA" id="ARBA00047942"/>
    </source>
</evidence>
<dbReference type="Gene3D" id="1.20.1260.30">
    <property type="match status" value="1"/>
</dbReference>
<evidence type="ECO:0000256" key="5">
    <source>
        <dbReference type="ARBA" id="ARBA00022679"/>
    </source>
</evidence>
<comment type="similarity">
    <text evidence="1">Belongs to the N(4)/N(6)-methyltransferase family.</text>
</comment>
<feature type="domain" description="DNA methylase adenine-specific" evidence="11">
    <location>
        <begin position="151"/>
        <end position="429"/>
    </location>
</feature>
<keyword evidence="8" id="KW-0238">DNA-binding</keyword>
<dbReference type="EMBL" id="CP000859">
    <property type="protein sequence ID" value="ABW67067.1"/>
    <property type="molecule type" value="Genomic_DNA"/>
</dbReference>
<comment type="catalytic activity">
    <reaction evidence="9">
        <text>a 2'-deoxyadenosine in DNA + S-adenosyl-L-methionine = an N(6)-methyl-2'-deoxyadenosine in DNA + S-adenosyl-L-homocysteine + H(+)</text>
        <dbReference type="Rhea" id="RHEA:15197"/>
        <dbReference type="Rhea" id="RHEA-COMP:12418"/>
        <dbReference type="Rhea" id="RHEA-COMP:12419"/>
        <dbReference type="ChEBI" id="CHEBI:15378"/>
        <dbReference type="ChEBI" id="CHEBI:57856"/>
        <dbReference type="ChEBI" id="CHEBI:59789"/>
        <dbReference type="ChEBI" id="CHEBI:90615"/>
        <dbReference type="ChEBI" id="CHEBI:90616"/>
        <dbReference type="EC" id="2.1.1.72"/>
    </reaction>
</comment>
<dbReference type="Pfam" id="PF01420">
    <property type="entry name" value="Methylase_S"/>
    <property type="match status" value="1"/>
</dbReference>
<feature type="domain" description="Type I restriction modification DNA specificity" evidence="10">
    <location>
        <begin position="508"/>
        <end position="637"/>
    </location>
</feature>
<dbReference type="EC" id="2.1.1.72" evidence="3"/>
<evidence type="ECO:0000256" key="7">
    <source>
        <dbReference type="ARBA" id="ARBA00022747"/>
    </source>
</evidence>
<dbReference type="eggNOG" id="COG0286">
    <property type="taxonomic scope" value="Bacteria"/>
</dbReference>
<keyword evidence="13" id="KW-1185">Reference proteome</keyword>
<dbReference type="OrthoDB" id="9784823at2"/>
<dbReference type="Gene3D" id="3.90.220.20">
    <property type="entry name" value="DNA methylase specificity domains"/>
    <property type="match status" value="1"/>
</dbReference>
<dbReference type="InterPro" id="IPR038333">
    <property type="entry name" value="T1MK-like_N_sf"/>
</dbReference>
<dbReference type="RefSeq" id="WP_012174684.1">
    <property type="nucleotide sequence ID" value="NC_009943.1"/>
</dbReference>
<keyword evidence="7" id="KW-0680">Restriction system</keyword>
<evidence type="ECO:0000313" key="13">
    <source>
        <dbReference type="Proteomes" id="UP000008561"/>
    </source>
</evidence>
<dbReference type="PANTHER" id="PTHR42933:SF3">
    <property type="entry name" value="TYPE I RESTRICTION ENZYME MJAVIII METHYLASE SUBUNIT"/>
    <property type="match status" value="1"/>
</dbReference>
<dbReference type="KEGG" id="dol:Dole_1261"/>
<dbReference type="Gene3D" id="3.40.50.150">
    <property type="entry name" value="Vaccinia Virus protein VP39"/>
    <property type="match status" value="1"/>
</dbReference>
<proteinExistence type="inferred from homology"/>
<evidence type="ECO:0000259" key="10">
    <source>
        <dbReference type="Pfam" id="PF01420"/>
    </source>
</evidence>
<reference evidence="12 13" key="1">
    <citation type="submission" date="2007-10" db="EMBL/GenBank/DDBJ databases">
        <title>Complete sequence of Desulfococcus oleovorans Hxd3.</title>
        <authorList>
            <consortium name="US DOE Joint Genome Institute"/>
            <person name="Copeland A."/>
            <person name="Lucas S."/>
            <person name="Lapidus A."/>
            <person name="Barry K."/>
            <person name="Glavina del Rio T."/>
            <person name="Dalin E."/>
            <person name="Tice H."/>
            <person name="Pitluck S."/>
            <person name="Kiss H."/>
            <person name="Brettin T."/>
            <person name="Bruce D."/>
            <person name="Detter J.C."/>
            <person name="Han C."/>
            <person name="Schmutz J."/>
            <person name="Larimer F."/>
            <person name="Land M."/>
            <person name="Hauser L."/>
            <person name="Kyrpides N."/>
            <person name="Kim E."/>
            <person name="Wawrik B."/>
            <person name="Richardson P."/>
        </authorList>
    </citation>
    <scope>NUCLEOTIDE SEQUENCE [LARGE SCALE GENOMIC DNA]</scope>
    <source>
        <strain evidence="13">DSM 6200 / JCM 39069 / Hxd3</strain>
    </source>
</reference>
<dbReference type="eggNOG" id="COG0732">
    <property type="taxonomic scope" value="Bacteria"/>
</dbReference>
<evidence type="ECO:0000313" key="12">
    <source>
        <dbReference type="EMBL" id="ABW67067.1"/>
    </source>
</evidence>
<dbReference type="Gene3D" id="3.40.50.300">
    <property type="entry name" value="P-loop containing nucleotide triphosphate hydrolases"/>
    <property type="match status" value="1"/>
</dbReference>
<dbReference type="SUPFAM" id="SSF52540">
    <property type="entry name" value="P-loop containing nucleoside triphosphate hydrolases"/>
    <property type="match status" value="1"/>
</dbReference>
<dbReference type="STRING" id="96561.Dole_1261"/>
<sequence length="1362" mass="149964">MTTPDQKEINDRLKNFLKADMKLAIATLLYLRWADFQEAELEAMAAFEGTEYEPVLPASLHWRTWHQLSPEDLSNVLTRQLPVALDQLKNFRHNPMATHLHRLAAPTRKLGDLPPKILANTVSRLAEKPFETPADHRRALKDIDGRFGEAKDGYHTTPLYLTKFMVELAAPSKGESIYDPCFGTADLLITTIDHVSGQQENTGYNMESVNISGVEKNISAYIVGMTRLVLAGASDPKIELGNSLERTAPANPQQDGFDVVLATPPWGAIHKILKEEIELNGKYYPVRTRGRAGLFIQHALANLRPDGRAIIAVPQSLLFGDTEINLRAWLIENHTVEAVISLPPNVFGALISIPSGILVLRRGGSTKQIRMVNAEPFFEQGRGKQPTTISDSQIHSLVAMIRNPEQSQYCWDVEVESLAELGFDLTPRRRDRSSLLGVLDELNKLRSIPIEPLKECCEILHGCSIRSHDLKDTSPVSQELAALSLGAIKEESMGEKQPGSLSLTIEPVPYIRIKDIEKGQVTKGTSWISEKAIELVKASWKLRAGDVLISKSGTIGKVGIVCNGAVGAVAASGLYVLRPKDGRIDPHFLVAYLDSNECRAWLKDRASGGVINHLNKRAIENLPVPIPPLQIQHRVADEFREHKVDALNYLMVILSGKGHDSIAEWIEKTIKKLPSDMENKRFPLDLSLLDQLAKEAQAFADERNSDDNNNDLLPWLLAFSHSLRPLQGINSLPQGPGMLIALKESKQRIVGITNIKGDKPAKTLRKVIGAAVGIGAAAGTTFAAGPLGGILATPFLLKGLTAKTKKNISELPDIVSKLIDLGMSTLLDDIKLVFTGEVSFTQPGELQEIDLTVQNQSPLPLREVAIYVDTANEGKRVEYLAENTTETLTFKLTTPPAPGTYMRMVQWSAVTLDGLQLNGEQEIAFEFSADGDPDEASPTELGGSPYVCGDPIGPESNEVFFGREKLLEQIRRQVVKSGNVVLLEGNRRAGKSSVLCHLEGNGPVPGWLGVYCSLQGAEGSKEGVGVPTASVFRTIAINIAKGLATLDVEVPLPDGSLLPMGEKRGIAKACRKGIGEESPFEDFCEYAEVALDLAAQNKLGILLMLDEFDKLQEGIDNGITSPQVPENIRYMVQTYSGFSAILTGSRRLKKLREEYWSALYGLGTLFNVSSLSHGAASRLVTEPVKGRLTYTRESVEKAIFLTNGQPFLLQCLCNRVFDMVAQLKIRAIRLDIVEQAADRLAENNEHFASLWDYAQSDRRRFILGLINKQMKESGLITLALLIELLANDGINVTDDELIEDIEFLRELELIDLTGGADSGEYTLSIPLMGRWIDRQHDFAMLRNKAQRETEDHAQGETEDNDD</sequence>
<evidence type="ECO:0000256" key="6">
    <source>
        <dbReference type="ARBA" id="ARBA00022691"/>
    </source>
</evidence>
<keyword evidence="6" id="KW-0949">S-adenosyl-L-methionine</keyword>
<dbReference type="GO" id="GO:0008170">
    <property type="term" value="F:N-methyltransferase activity"/>
    <property type="evidence" value="ECO:0007669"/>
    <property type="project" value="InterPro"/>
</dbReference>
<evidence type="ECO:0000256" key="4">
    <source>
        <dbReference type="ARBA" id="ARBA00022603"/>
    </source>
</evidence>
<dbReference type="SUPFAM" id="SSF53335">
    <property type="entry name" value="S-adenosyl-L-methionine-dependent methyltransferases"/>
    <property type="match status" value="1"/>
</dbReference>
<evidence type="ECO:0000256" key="8">
    <source>
        <dbReference type="ARBA" id="ARBA00023125"/>
    </source>
</evidence>
<dbReference type="PRINTS" id="PR00507">
    <property type="entry name" value="N12N6MTFRASE"/>
</dbReference>
<comment type="similarity">
    <text evidence="2">Belongs to the type-I restriction system S methylase family.</text>
</comment>
<dbReference type="InterPro" id="IPR051537">
    <property type="entry name" value="DNA_Adenine_Mtase"/>
</dbReference>
<evidence type="ECO:0000256" key="1">
    <source>
        <dbReference type="ARBA" id="ARBA00006594"/>
    </source>
</evidence>
<evidence type="ECO:0000259" key="11">
    <source>
        <dbReference type="Pfam" id="PF02384"/>
    </source>
</evidence>
<dbReference type="SUPFAM" id="SSF116734">
    <property type="entry name" value="DNA methylase specificity domain"/>
    <property type="match status" value="1"/>
</dbReference>
<dbReference type="HOGENOM" id="CLU_261210_0_0_7"/>
<dbReference type="Pfam" id="PF02384">
    <property type="entry name" value="N6_Mtase"/>
    <property type="match status" value="1"/>
</dbReference>
<dbReference type="InterPro" id="IPR044946">
    <property type="entry name" value="Restrct_endonuc_typeI_TRD_sf"/>
</dbReference>
<evidence type="ECO:0000256" key="3">
    <source>
        <dbReference type="ARBA" id="ARBA00011900"/>
    </source>
</evidence>
<keyword evidence="5" id="KW-0808">Transferase</keyword>
<accession>A8ZY60</accession>
<evidence type="ECO:0000256" key="2">
    <source>
        <dbReference type="ARBA" id="ARBA00010923"/>
    </source>
</evidence>
<dbReference type="GO" id="GO:0003677">
    <property type="term" value="F:DNA binding"/>
    <property type="evidence" value="ECO:0007669"/>
    <property type="project" value="UniProtKB-KW"/>
</dbReference>
<dbReference type="InterPro" id="IPR027417">
    <property type="entry name" value="P-loop_NTPase"/>
</dbReference>
<organism evidence="12 13">
    <name type="scientific">Desulfosudis oleivorans (strain DSM 6200 / JCM 39069 / Hxd3)</name>
    <name type="common">Desulfococcus oleovorans</name>
    <dbReference type="NCBI Taxonomy" id="96561"/>
    <lineage>
        <taxon>Bacteria</taxon>
        <taxon>Pseudomonadati</taxon>
        <taxon>Thermodesulfobacteriota</taxon>
        <taxon>Desulfobacteria</taxon>
        <taxon>Desulfobacterales</taxon>
        <taxon>Desulfosudaceae</taxon>
        <taxon>Desulfosudis</taxon>
    </lineage>
</organism>
<dbReference type="eggNOG" id="COG1672">
    <property type="taxonomic scope" value="Bacteria"/>
</dbReference>
<dbReference type="PANTHER" id="PTHR42933">
    <property type="entry name" value="SLR6095 PROTEIN"/>
    <property type="match status" value="1"/>
</dbReference>
<protein>
    <recommendedName>
        <fullName evidence="3">site-specific DNA-methyltransferase (adenine-specific)</fullName>
        <ecNumber evidence="3">2.1.1.72</ecNumber>
    </recommendedName>
</protein>
<dbReference type="InterPro" id="IPR000055">
    <property type="entry name" value="Restrct_endonuc_typeI_TRD"/>
</dbReference>
<dbReference type="GO" id="GO:0009007">
    <property type="term" value="F:site-specific DNA-methyltransferase (adenine-specific) activity"/>
    <property type="evidence" value="ECO:0007669"/>
    <property type="project" value="UniProtKB-EC"/>
</dbReference>
<dbReference type="InterPro" id="IPR003356">
    <property type="entry name" value="DNA_methylase_A-5"/>
</dbReference>
<dbReference type="GO" id="GO:0009307">
    <property type="term" value="P:DNA restriction-modification system"/>
    <property type="evidence" value="ECO:0007669"/>
    <property type="project" value="UniProtKB-KW"/>
</dbReference>
<gene>
    <name evidence="12" type="ordered locus">Dole_1261</name>
</gene>
<dbReference type="InterPro" id="IPR029063">
    <property type="entry name" value="SAM-dependent_MTases_sf"/>
</dbReference>
<dbReference type="Proteomes" id="UP000008561">
    <property type="component" value="Chromosome"/>
</dbReference>